<reference evidence="2 3" key="1">
    <citation type="submission" date="2019-09" db="EMBL/GenBank/DDBJ databases">
        <title>Bird 10,000 Genomes (B10K) Project - Family phase.</title>
        <authorList>
            <person name="Zhang G."/>
        </authorList>
    </citation>
    <scope>NUCLEOTIDE SEQUENCE [LARGE SCALE GENOMIC DNA]</scope>
    <source>
        <strain evidence="2">B10K-MSB-37135</strain>
        <tissue evidence="2">Heart</tissue>
    </source>
</reference>
<organism evidence="2 3">
    <name type="scientific">Crypturellus undulatus</name>
    <dbReference type="NCBI Taxonomy" id="48396"/>
    <lineage>
        <taxon>Eukaryota</taxon>
        <taxon>Metazoa</taxon>
        <taxon>Chordata</taxon>
        <taxon>Craniata</taxon>
        <taxon>Vertebrata</taxon>
        <taxon>Euteleostomi</taxon>
        <taxon>Archelosauria</taxon>
        <taxon>Archosauria</taxon>
        <taxon>Dinosauria</taxon>
        <taxon>Saurischia</taxon>
        <taxon>Theropoda</taxon>
        <taxon>Coelurosauria</taxon>
        <taxon>Aves</taxon>
        <taxon>Palaeognathae</taxon>
        <taxon>Tinamiformes</taxon>
        <taxon>Tinamidae</taxon>
        <taxon>Crypturellus</taxon>
    </lineage>
</organism>
<sequence length="190" mass="21394">SVQDLLGIYFRGHKPVPLFPEAESFPRDSCFFRANNLVPKVLEPAHFSCKSFDQSRNIVCCDSQQAIMGTQCDLSLHHSKRLDSAFRSTVCSPFLSYHCPDKYTHCLPLSDSTYLSSSSSLTEMNKDSTRTVSDEDDEQQVPKISPLPLYSLPCPSEDYPKGRSYSALPHKLRIKTKALISWEEGSLDSH</sequence>
<keyword evidence="3" id="KW-1185">Reference proteome</keyword>
<feature type="domain" description="Vertebrate interleukin-3 regulated transcription factor" evidence="1">
    <location>
        <begin position="84"/>
        <end position="179"/>
    </location>
</feature>
<evidence type="ECO:0000313" key="3">
    <source>
        <dbReference type="Proteomes" id="UP000534426"/>
    </source>
</evidence>
<dbReference type="GO" id="GO:0005634">
    <property type="term" value="C:nucleus"/>
    <property type="evidence" value="ECO:0007669"/>
    <property type="project" value="InterPro"/>
</dbReference>
<comment type="caution">
    <text evidence="2">The sequence shown here is derived from an EMBL/GenBank/DDBJ whole genome shotgun (WGS) entry which is preliminary data.</text>
</comment>
<protein>
    <submittedName>
        <fullName evidence="2">NFIL3 protein</fullName>
    </submittedName>
</protein>
<dbReference type="GO" id="GO:0006351">
    <property type="term" value="P:DNA-templated transcription"/>
    <property type="evidence" value="ECO:0007669"/>
    <property type="project" value="InterPro"/>
</dbReference>
<name>A0A7K4LUE2_9AVES</name>
<gene>
    <name evidence="2" type="primary">Nfil3_1</name>
    <name evidence="2" type="ORF">CRYUND_R14875</name>
</gene>
<evidence type="ECO:0000313" key="2">
    <source>
        <dbReference type="EMBL" id="NWJ08276.1"/>
    </source>
</evidence>
<feature type="non-terminal residue" evidence="2">
    <location>
        <position position="190"/>
    </location>
</feature>
<evidence type="ECO:0000259" key="1">
    <source>
        <dbReference type="Pfam" id="PF06529"/>
    </source>
</evidence>
<dbReference type="Proteomes" id="UP000534426">
    <property type="component" value="Unassembled WGS sequence"/>
</dbReference>
<dbReference type="AlphaFoldDB" id="A0A7K4LUE2"/>
<dbReference type="InterPro" id="IPR010533">
    <property type="entry name" value="Vert_IL3-reg_TF"/>
</dbReference>
<proteinExistence type="predicted"/>
<dbReference type="EMBL" id="VWPW01024798">
    <property type="protein sequence ID" value="NWJ08276.1"/>
    <property type="molecule type" value="Genomic_DNA"/>
</dbReference>
<feature type="non-terminal residue" evidence="2">
    <location>
        <position position="1"/>
    </location>
</feature>
<dbReference type="Pfam" id="PF06529">
    <property type="entry name" value="Vert_IL3-reg_TF"/>
    <property type="match status" value="1"/>
</dbReference>
<dbReference type="GO" id="GO:0007623">
    <property type="term" value="P:circadian rhythm"/>
    <property type="evidence" value="ECO:0007669"/>
    <property type="project" value="InterPro"/>
</dbReference>
<accession>A0A7K4LUE2</accession>